<feature type="signal peptide" evidence="1">
    <location>
        <begin position="1"/>
        <end position="20"/>
    </location>
</feature>
<dbReference type="Proteomes" id="UP000710849">
    <property type="component" value="Unassembled WGS sequence"/>
</dbReference>
<dbReference type="GeneID" id="62143794"/>
<name>A0A9P5IUX4_9HELO</name>
<keyword evidence="1" id="KW-0732">Signal</keyword>
<evidence type="ECO:0000313" key="2">
    <source>
        <dbReference type="EMBL" id="KAF7954946.1"/>
    </source>
</evidence>
<comment type="caution">
    <text evidence="2">The sequence shown here is derived from an EMBL/GenBank/DDBJ whole genome shotgun (WGS) entry which is preliminary data.</text>
</comment>
<sequence>MRKIWWRALCYELMLVTADAEIDVPICPEGLESYTWLDLEWVNGALIDAINVNLVCNFEVVDGTIVDG</sequence>
<accession>A0A9P5IUX4</accession>
<evidence type="ECO:0000256" key="1">
    <source>
        <dbReference type="SAM" id="SignalP"/>
    </source>
</evidence>
<protein>
    <submittedName>
        <fullName evidence="2">Uncharacterized protein</fullName>
    </submittedName>
</protein>
<dbReference type="EMBL" id="RCSW01000001">
    <property type="protein sequence ID" value="KAF7954946.1"/>
    <property type="molecule type" value="Genomic_DNA"/>
</dbReference>
<organism evidence="2 3">
    <name type="scientific">Botrytis byssoidea</name>
    <dbReference type="NCBI Taxonomy" id="139641"/>
    <lineage>
        <taxon>Eukaryota</taxon>
        <taxon>Fungi</taxon>
        <taxon>Dikarya</taxon>
        <taxon>Ascomycota</taxon>
        <taxon>Pezizomycotina</taxon>
        <taxon>Leotiomycetes</taxon>
        <taxon>Helotiales</taxon>
        <taxon>Sclerotiniaceae</taxon>
        <taxon>Botrytis</taxon>
    </lineage>
</organism>
<proteinExistence type="predicted"/>
<gene>
    <name evidence="2" type="ORF">EAE97_000205</name>
</gene>
<evidence type="ECO:0000313" key="3">
    <source>
        <dbReference type="Proteomes" id="UP000710849"/>
    </source>
</evidence>
<reference evidence="2 3" key="1">
    <citation type="journal article" date="2020" name="Genome Biol. Evol.">
        <title>Comparative genomics of Sclerotiniaceae.</title>
        <authorList>
            <person name="Valero Jimenez C.A."/>
            <person name="Steentjes M."/>
            <person name="Scholten O.E."/>
            <person name="Van Kan J.A.L."/>
        </authorList>
    </citation>
    <scope>NUCLEOTIDE SEQUENCE [LARGE SCALE GENOMIC DNA]</scope>
    <source>
        <strain evidence="2 3">MUCL 94</strain>
    </source>
</reference>
<keyword evidence="3" id="KW-1185">Reference proteome</keyword>
<dbReference type="RefSeq" id="XP_038738076.1">
    <property type="nucleotide sequence ID" value="XM_038870715.1"/>
</dbReference>
<feature type="chain" id="PRO_5040438284" evidence="1">
    <location>
        <begin position="21"/>
        <end position="68"/>
    </location>
</feature>
<dbReference type="AlphaFoldDB" id="A0A9P5IUX4"/>